<name>A0A914CG11_9BILA</name>
<organism evidence="1 2">
    <name type="scientific">Acrobeloides nanus</name>
    <dbReference type="NCBI Taxonomy" id="290746"/>
    <lineage>
        <taxon>Eukaryota</taxon>
        <taxon>Metazoa</taxon>
        <taxon>Ecdysozoa</taxon>
        <taxon>Nematoda</taxon>
        <taxon>Chromadorea</taxon>
        <taxon>Rhabditida</taxon>
        <taxon>Tylenchina</taxon>
        <taxon>Cephalobomorpha</taxon>
        <taxon>Cephaloboidea</taxon>
        <taxon>Cephalobidae</taxon>
        <taxon>Acrobeloides</taxon>
    </lineage>
</organism>
<evidence type="ECO:0000313" key="1">
    <source>
        <dbReference type="Proteomes" id="UP000887540"/>
    </source>
</evidence>
<dbReference type="AlphaFoldDB" id="A0A914CG11"/>
<sequence>MAPVKRPQSPHFITFEEVENRLTAQELTQPPLNKDYVVKKPNLPGNFKKRQRVDQYQYVKERLFGLIIETQQKLNNAFDDQAVNAALQDFHEKKDSWLVCVRHYNPNEIDYLFTNIVPADPKPLLKKGPKHMKYVPIEDPKLQEHFQNTDFDLPDDPEIDLITLYNKN</sequence>
<protein>
    <submittedName>
        <fullName evidence="2">39S ribosomal protein L50, mitochondrial</fullName>
    </submittedName>
</protein>
<evidence type="ECO:0000313" key="2">
    <source>
        <dbReference type="WBParaSite" id="ACRNAN_scaffold10307.g23701.t1"/>
    </source>
</evidence>
<proteinExistence type="predicted"/>
<dbReference type="Proteomes" id="UP000887540">
    <property type="component" value="Unplaced"/>
</dbReference>
<reference evidence="2" key="1">
    <citation type="submission" date="2022-11" db="UniProtKB">
        <authorList>
            <consortium name="WormBaseParasite"/>
        </authorList>
    </citation>
    <scope>IDENTIFICATION</scope>
</reference>
<accession>A0A914CG11</accession>
<dbReference type="WBParaSite" id="ACRNAN_scaffold10307.g23701.t1">
    <property type="protein sequence ID" value="ACRNAN_scaffold10307.g23701.t1"/>
    <property type="gene ID" value="ACRNAN_scaffold10307.g23701"/>
</dbReference>
<keyword evidence="1" id="KW-1185">Reference proteome</keyword>